<dbReference type="Proteomes" id="UP001153076">
    <property type="component" value="Unassembled WGS sequence"/>
</dbReference>
<accession>A0A9Q1JKP8</accession>
<gene>
    <name evidence="1" type="ORF">Cgig2_027122</name>
</gene>
<evidence type="ECO:0000313" key="1">
    <source>
        <dbReference type="EMBL" id="KAJ8423861.1"/>
    </source>
</evidence>
<organism evidence="1 2">
    <name type="scientific">Carnegiea gigantea</name>
    <dbReference type="NCBI Taxonomy" id="171969"/>
    <lineage>
        <taxon>Eukaryota</taxon>
        <taxon>Viridiplantae</taxon>
        <taxon>Streptophyta</taxon>
        <taxon>Embryophyta</taxon>
        <taxon>Tracheophyta</taxon>
        <taxon>Spermatophyta</taxon>
        <taxon>Magnoliopsida</taxon>
        <taxon>eudicotyledons</taxon>
        <taxon>Gunneridae</taxon>
        <taxon>Pentapetalae</taxon>
        <taxon>Caryophyllales</taxon>
        <taxon>Cactineae</taxon>
        <taxon>Cactaceae</taxon>
        <taxon>Cactoideae</taxon>
        <taxon>Echinocereeae</taxon>
        <taxon>Carnegiea</taxon>
    </lineage>
</organism>
<comment type="caution">
    <text evidence="1">The sequence shown here is derived from an EMBL/GenBank/DDBJ whole genome shotgun (WGS) entry which is preliminary data.</text>
</comment>
<name>A0A9Q1JKP8_9CARY</name>
<sequence>MMQSQVDGGEDFRRNFEFVIGVGGGYLEDILDNTTLTNEGEEVNELECCSKSVEDEAKVEDQIEISKVKNWGVASWGTHPSQESKKGTVHDFPHFTPPSVSLRVSQEKKQVVPKGVILVDLESNIPTLEVQVLNYDVEDVLTICVMSLAHCISTPLLGTSSCSLVDDFLLLFYGSK</sequence>
<keyword evidence="2" id="KW-1185">Reference proteome</keyword>
<protein>
    <submittedName>
        <fullName evidence="1">Uncharacterized protein</fullName>
    </submittedName>
</protein>
<evidence type="ECO:0000313" key="2">
    <source>
        <dbReference type="Proteomes" id="UP001153076"/>
    </source>
</evidence>
<reference evidence="1" key="1">
    <citation type="submission" date="2022-04" db="EMBL/GenBank/DDBJ databases">
        <title>Carnegiea gigantea Genome sequencing and assembly v2.</title>
        <authorList>
            <person name="Copetti D."/>
            <person name="Sanderson M.J."/>
            <person name="Burquez A."/>
            <person name="Wojciechowski M.F."/>
        </authorList>
    </citation>
    <scope>NUCLEOTIDE SEQUENCE</scope>
    <source>
        <strain evidence="1">SGP5-SGP5p</strain>
        <tissue evidence="1">Aerial part</tissue>
    </source>
</reference>
<dbReference type="EMBL" id="JAKOGI010001845">
    <property type="protein sequence ID" value="KAJ8423861.1"/>
    <property type="molecule type" value="Genomic_DNA"/>
</dbReference>
<dbReference type="AlphaFoldDB" id="A0A9Q1JKP8"/>
<proteinExistence type="predicted"/>